<name>A0ABU2WII2_9GAMM</name>
<feature type="domain" description="FAD dependent oxidoreductase" evidence="2">
    <location>
        <begin position="19"/>
        <end position="50"/>
    </location>
</feature>
<dbReference type="InterPro" id="IPR006076">
    <property type="entry name" value="FAD-dep_OxRdtase"/>
</dbReference>
<dbReference type="Gene3D" id="3.50.50.100">
    <property type="match status" value="1"/>
</dbReference>
<keyword evidence="1" id="KW-0560">Oxidoreductase</keyword>
<protein>
    <submittedName>
        <fullName evidence="3">FAD-dependent oxidoreductase</fullName>
    </submittedName>
</protein>
<dbReference type="InterPro" id="IPR036188">
    <property type="entry name" value="FAD/NAD-bd_sf"/>
</dbReference>
<organism evidence="3 4">
    <name type="scientific">Banduia mediterranea</name>
    <dbReference type="NCBI Taxonomy" id="3075609"/>
    <lineage>
        <taxon>Bacteria</taxon>
        <taxon>Pseudomonadati</taxon>
        <taxon>Pseudomonadota</taxon>
        <taxon>Gammaproteobacteria</taxon>
        <taxon>Nevskiales</taxon>
        <taxon>Algiphilaceae</taxon>
        <taxon>Banduia</taxon>
    </lineage>
</organism>
<gene>
    <name evidence="3" type="ORF">RM530_09905</name>
</gene>
<keyword evidence="4" id="KW-1185">Reference proteome</keyword>
<comment type="caution">
    <text evidence="3">The sequence shown here is derived from an EMBL/GenBank/DDBJ whole genome shotgun (WGS) entry which is preliminary data.</text>
</comment>
<reference evidence="3 4" key="1">
    <citation type="submission" date="2023-09" db="EMBL/GenBank/DDBJ databases">
        <authorList>
            <person name="Rey-Velasco X."/>
        </authorList>
    </citation>
    <scope>NUCLEOTIDE SEQUENCE [LARGE SCALE GENOMIC DNA]</scope>
    <source>
        <strain evidence="3 4">W345</strain>
    </source>
</reference>
<dbReference type="EMBL" id="JAVRIC010000012">
    <property type="protein sequence ID" value="MDT0497675.1"/>
    <property type="molecule type" value="Genomic_DNA"/>
</dbReference>
<sequence length="60" mass="6489">MSRRHFAEQADLNETNHPHVVIVGAGFGGLSTARALAKAPVDITIVDRRNSTCSSPCRTR</sequence>
<dbReference type="Proteomes" id="UP001254608">
    <property type="component" value="Unassembled WGS sequence"/>
</dbReference>
<evidence type="ECO:0000259" key="2">
    <source>
        <dbReference type="Pfam" id="PF01266"/>
    </source>
</evidence>
<evidence type="ECO:0000313" key="3">
    <source>
        <dbReference type="EMBL" id="MDT0497675.1"/>
    </source>
</evidence>
<evidence type="ECO:0000256" key="1">
    <source>
        <dbReference type="ARBA" id="ARBA00023002"/>
    </source>
</evidence>
<evidence type="ECO:0000313" key="4">
    <source>
        <dbReference type="Proteomes" id="UP001254608"/>
    </source>
</evidence>
<dbReference type="SUPFAM" id="SSF51905">
    <property type="entry name" value="FAD/NAD(P)-binding domain"/>
    <property type="match status" value="1"/>
</dbReference>
<dbReference type="Pfam" id="PF01266">
    <property type="entry name" value="DAO"/>
    <property type="match status" value="1"/>
</dbReference>
<accession>A0ABU2WII2</accession>
<proteinExistence type="predicted"/>